<sequence>MGWGGVGAGEEKDAYMQQKGWKLAVFFPYMQRISQSSYAAVCLRASAPDLREIRSTSLADQLRRLSSSNTSGSPMRSSPNRDPQLVHRIQVASERTPTMNLISDRGVSNGDARCRAEHNELFMVSLFISGSELVDSVRSEILLPKGIHFDSNSSSVMLTFLGPLPESLSIHLRGIRYPTPKGIHKPARGIEVKIEDERFREYLSDVREPLVDGNVWDSMYSPKSANSMQTISRQRRP</sequence>
<gene>
    <name evidence="2" type="ORF">BDQ12DRAFT_670538</name>
</gene>
<feature type="compositionally biased region" description="Polar residues" evidence="1">
    <location>
        <begin position="61"/>
        <end position="81"/>
    </location>
</feature>
<feature type="region of interest" description="Disordered" evidence="1">
    <location>
        <begin position="61"/>
        <end position="82"/>
    </location>
</feature>
<dbReference type="AlphaFoldDB" id="A0A5C3LWI1"/>
<dbReference type="Proteomes" id="UP000308652">
    <property type="component" value="Unassembled WGS sequence"/>
</dbReference>
<dbReference type="EMBL" id="ML213655">
    <property type="protein sequence ID" value="TFK33111.1"/>
    <property type="molecule type" value="Genomic_DNA"/>
</dbReference>
<reference evidence="2 3" key="1">
    <citation type="journal article" date="2019" name="Nat. Ecol. Evol.">
        <title>Megaphylogeny resolves global patterns of mushroom evolution.</title>
        <authorList>
            <person name="Varga T."/>
            <person name="Krizsan K."/>
            <person name="Foldi C."/>
            <person name="Dima B."/>
            <person name="Sanchez-Garcia M."/>
            <person name="Sanchez-Ramirez S."/>
            <person name="Szollosi G.J."/>
            <person name="Szarkandi J.G."/>
            <person name="Papp V."/>
            <person name="Albert L."/>
            <person name="Andreopoulos W."/>
            <person name="Angelini C."/>
            <person name="Antonin V."/>
            <person name="Barry K.W."/>
            <person name="Bougher N.L."/>
            <person name="Buchanan P."/>
            <person name="Buyck B."/>
            <person name="Bense V."/>
            <person name="Catcheside P."/>
            <person name="Chovatia M."/>
            <person name="Cooper J."/>
            <person name="Damon W."/>
            <person name="Desjardin D."/>
            <person name="Finy P."/>
            <person name="Geml J."/>
            <person name="Haridas S."/>
            <person name="Hughes K."/>
            <person name="Justo A."/>
            <person name="Karasinski D."/>
            <person name="Kautmanova I."/>
            <person name="Kiss B."/>
            <person name="Kocsube S."/>
            <person name="Kotiranta H."/>
            <person name="LaButti K.M."/>
            <person name="Lechner B.E."/>
            <person name="Liimatainen K."/>
            <person name="Lipzen A."/>
            <person name="Lukacs Z."/>
            <person name="Mihaltcheva S."/>
            <person name="Morgado L.N."/>
            <person name="Niskanen T."/>
            <person name="Noordeloos M.E."/>
            <person name="Ohm R.A."/>
            <person name="Ortiz-Santana B."/>
            <person name="Ovrebo C."/>
            <person name="Racz N."/>
            <person name="Riley R."/>
            <person name="Savchenko A."/>
            <person name="Shiryaev A."/>
            <person name="Soop K."/>
            <person name="Spirin V."/>
            <person name="Szebenyi C."/>
            <person name="Tomsovsky M."/>
            <person name="Tulloss R.E."/>
            <person name="Uehling J."/>
            <person name="Grigoriev I.V."/>
            <person name="Vagvolgyi C."/>
            <person name="Papp T."/>
            <person name="Martin F.M."/>
            <person name="Miettinen O."/>
            <person name="Hibbett D.S."/>
            <person name="Nagy L.G."/>
        </authorList>
    </citation>
    <scope>NUCLEOTIDE SEQUENCE [LARGE SCALE GENOMIC DNA]</scope>
    <source>
        <strain evidence="2 3">CBS 166.37</strain>
    </source>
</reference>
<accession>A0A5C3LWI1</accession>
<proteinExistence type="predicted"/>
<name>A0A5C3LWI1_9AGAR</name>
<evidence type="ECO:0000313" key="2">
    <source>
        <dbReference type="EMBL" id="TFK33111.1"/>
    </source>
</evidence>
<protein>
    <submittedName>
        <fullName evidence="2">Uncharacterized protein</fullName>
    </submittedName>
</protein>
<organism evidence="2 3">
    <name type="scientific">Crucibulum laeve</name>
    <dbReference type="NCBI Taxonomy" id="68775"/>
    <lineage>
        <taxon>Eukaryota</taxon>
        <taxon>Fungi</taxon>
        <taxon>Dikarya</taxon>
        <taxon>Basidiomycota</taxon>
        <taxon>Agaricomycotina</taxon>
        <taxon>Agaricomycetes</taxon>
        <taxon>Agaricomycetidae</taxon>
        <taxon>Agaricales</taxon>
        <taxon>Agaricineae</taxon>
        <taxon>Nidulariaceae</taxon>
        <taxon>Crucibulum</taxon>
    </lineage>
</organism>
<keyword evidence="3" id="KW-1185">Reference proteome</keyword>
<evidence type="ECO:0000256" key="1">
    <source>
        <dbReference type="SAM" id="MobiDB-lite"/>
    </source>
</evidence>
<evidence type="ECO:0000313" key="3">
    <source>
        <dbReference type="Proteomes" id="UP000308652"/>
    </source>
</evidence>